<gene>
    <name evidence="3" type="ORF">DCD74_04535</name>
</gene>
<sequence length="261" mass="27603">MPAHQPVLRFPGHEHPDLPLRPGINGLCRDPDFDRGLVITPGGASSLVEFCVDARGLWLHVAEGVRGVHLNGRPLQRLAHLHVGDTIHCEGIELQLADPAPRATAINARPQAGEPSRLLLRGHGGSVHGQSVALNGPLQLGGEWGLRVEGVHERLGELQPLDDGTLRLSLEAAATECRLNGWPVTDAVLQGGDQLLLAPGCRYLVESPGDEPVPAAAPKSRAGDTSATTAGPGRKLRVPWMLLAAVASALMLAGLLWFGVR</sequence>
<reference evidence="4" key="1">
    <citation type="submission" date="2018-05" db="EMBL/GenBank/DDBJ databases">
        <title>Luteimonas pekinense sp. nov., isolated from human Meibomian gland secretions, Beijing, China.</title>
        <authorList>
            <person name="Wen T."/>
            <person name="Bai H."/>
            <person name="Lv H."/>
        </authorList>
    </citation>
    <scope>NUCLEOTIDE SEQUENCE [LARGE SCALE GENOMIC DNA]</scope>
    <source>
        <strain evidence="4">83-4</strain>
    </source>
</reference>
<keyword evidence="4" id="KW-1185">Reference proteome</keyword>
<accession>A0A344J4V2</accession>
<keyword evidence="2" id="KW-1133">Transmembrane helix</keyword>
<keyword evidence="2" id="KW-0812">Transmembrane</keyword>
<dbReference type="KEGG" id="lue:DCD74_04535"/>
<dbReference type="OrthoDB" id="5801518at2"/>
<evidence type="ECO:0000256" key="2">
    <source>
        <dbReference type="SAM" id="Phobius"/>
    </source>
</evidence>
<evidence type="ECO:0000256" key="1">
    <source>
        <dbReference type="SAM" id="MobiDB-lite"/>
    </source>
</evidence>
<feature type="transmembrane region" description="Helical" evidence="2">
    <location>
        <begin position="240"/>
        <end position="260"/>
    </location>
</feature>
<dbReference type="EMBL" id="CP029556">
    <property type="protein sequence ID" value="AXA84062.1"/>
    <property type="molecule type" value="Genomic_DNA"/>
</dbReference>
<evidence type="ECO:0000313" key="3">
    <source>
        <dbReference type="EMBL" id="AXA84062.1"/>
    </source>
</evidence>
<protein>
    <recommendedName>
        <fullName evidence="5">FHA domain-containing protein</fullName>
    </recommendedName>
</protein>
<dbReference type="AlphaFoldDB" id="A0A344J4V2"/>
<proteinExistence type="predicted"/>
<name>A0A344J4V2_9GAMM</name>
<dbReference type="Proteomes" id="UP000251842">
    <property type="component" value="Chromosome"/>
</dbReference>
<evidence type="ECO:0000313" key="4">
    <source>
        <dbReference type="Proteomes" id="UP000251842"/>
    </source>
</evidence>
<organism evidence="3 4">
    <name type="scientific">Solilutibacter oculi</name>
    <dbReference type="NCBI Taxonomy" id="2698682"/>
    <lineage>
        <taxon>Bacteria</taxon>
        <taxon>Pseudomonadati</taxon>
        <taxon>Pseudomonadota</taxon>
        <taxon>Gammaproteobacteria</taxon>
        <taxon>Lysobacterales</taxon>
        <taxon>Lysobacteraceae</taxon>
        <taxon>Solilutibacter</taxon>
    </lineage>
</organism>
<evidence type="ECO:0008006" key="5">
    <source>
        <dbReference type="Google" id="ProtNLM"/>
    </source>
</evidence>
<feature type="region of interest" description="Disordered" evidence="1">
    <location>
        <begin position="209"/>
        <end position="230"/>
    </location>
</feature>
<keyword evidence="2" id="KW-0472">Membrane</keyword>